<proteinExistence type="predicted"/>
<keyword evidence="3" id="KW-1185">Reference proteome</keyword>
<reference evidence="2 3" key="1">
    <citation type="submission" date="2011-02" db="EMBL/GenBank/DDBJ databases">
        <title>The Genome Sequence of Sphaeroforma arctica JP610.</title>
        <authorList>
            <consortium name="The Broad Institute Genome Sequencing Platform"/>
            <person name="Russ C."/>
            <person name="Cuomo C."/>
            <person name="Young S.K."/>
            <person name="Zeng Q."/>
            <person name="Gargeya S."/>
            <person name="Alvarado L."/>
            <person name="Berlin A."/>
            <person name="Chapman S.B."/>
            <person name="Chen Z."/>
            <person name="Freedman E."/>
            <person name="Gellesch M."/>
            <person name="Goldberg J."/>
            <person name="Griggs A."/>
            <person name="Gujja S."/>
            <person name="Heilman E."/>
            <person name="Heiman D."/>
            <person name="Howarth C."/>
            <person name="Mehta T."/>
            <person name="Neiman D."/>
            <person name="Pearson M."/>
            <person name="Roberts A."/>
            <person name="Saif S."/>
            <person name="Shea T."/>
            <person name="Shenoy N."/>
            <person name="Sisk P."/>
            <person name="Stolte C."/>
            <person name="Sykes S."/>
            <person name="White J."/>
            <person name="Yandava C."/>
            <person name="Burger G."/>
            <person name="Gray M.W."/>
            <person name="Holland P.W.H."/>
            <person name="King N."/>
            <person name="Lang F.B.F."/>
            <person name="Roger A.J."/>
            <person name="Ruiz-Trillo I."/>
            <person name="Haas B."/>
            <person name="Nusbaum C."/>
            <person name="Birren B."/>
        </authorList>
    </citation>
    <scope>NUCLEOTIDE SEQUENCE [LARGE SCALE GENOMIC DNA]</scope>
    <source>
        <strain evidence="2 3">JP610</strain>
    </source>
</reference>
<dbReference type="GO" id="GO:0005829">
    <property type="term" value="C:cytosol"/>
    <property type="evidence" value="ECO:0007669"/>
    <property type="project" value="GOC"/>
</dbReference>
<dbReference type="GO" id="GO:0032456">
    <property type="term" value="P:endocytic recycling"/>
    <property type="evidence" value="ECO:0007669"/>
    <property type="project" value="TreeGrafter"/>
</dbReference>
<dbReference type="InterPro" id="IPR007258">
    <property type="entry name" value="Vps52"/>
</dbReference>
<dbReference type="RefSeq" id="XP_014149676.1">
    <property type="nucleotide sequence ID" value="XM_014294201.1"/>
</dbReference>
<dbReference type="Pfam" id="PF20655">
    <property type="entry name" value="Vps52_C"/>
    <property type="match status" value="1"/>
</dbReference>
<evidence type="ECO:0000313" key="3">
    <source>
        <dbReference type="Proteomes" id="UP000054560"/>
    </source>
</evidence>
<evidence type="ECO:0000259" key="1">
    <source>
        <dbReference type="Pfam" id="PF20655"/>
    </source>
</evidence>
<dbReference type="GO" id="GO:0019905">
    <property type="term" value="F:syntaxin binding"/>
    <property type="evidence" value="ECO:0007669"/>
    <property type="project" value="TreeGrafter"/>
</dbReference>
<dbReference type="AlphaFoldDB" id="A0A0L0FG73"/>
<dbReference type="GO" id="GO:0042147">
    <property type="term" value="P:retrograde transport, endosome to Golgi"/>
    <property type="evidence" value="ECO:0007669"/>
    <property type="project" value="TreeGrafter"/>
</dbReference>
<gene>
    <name evidence="2" type="ORF">SARC_11706</name>
</gene>
<dbReference type="GO" id="GO:0006896">
    <property type="term" value="P:Golgi to vacuole transport"/>
    <property type="evidence" value="ECO:0007669"/>
    <property type="project" value="TreeGrafter"/>
</dbReference>
<feature type="non-terminal residue" evidence="2">
    <location>
        <position position="1"/>
    </location>
</feature>
<feature type="domain" description="Vps52 C-terminal" evidence="1">
    <location>
        <begin position="3"/>
        <end position="128"/>
    </location>
</feature>
<dbReference type="PANTHER" id="PTHR14190:SF7">
    <property type="entry name" value="VACUOLAR PROTEIN SORTING-ASSOCIATED PROTEIN 52 HOMOLOG"/>
    <property type="match status" value="1"/>
</dbReference>
<dbReference type="EMBL" id="KQ243429">
    <property type="protein sequence ID" value="KNC75774.1"/>
    <property type="molecule type" value="Genomic_DNA"/>
</dbReference>
<dbReference type="GeneID" id="25912210"/>
<dbReference type="GO" id="GO:0007041">
    <property type="term" value="P:lysosomal transport"/>
    <property type="evidence" value="ECO:0007669"/>
    <property type="project" value="TreeGrafter"/>
</dbReference>
<protein>
    <recommendedName>
        <fullName evidence="1">Vps52 C-terminal domain-containing protein</fullName>
    </recommendedName>
</protein>
<dbReference type="eggNOG" id="KOG1961">
    <property type="taxonomic scope" value="Eukaryota"/>
</dbReference>
<name>A0A0L0FG73_9EUKA</name>
<dbReference type="STRING" id="667725.A0A0L0FG73"/>
<organism evidence="2 3">
    <name type="scientific">Sphaeroforma arctica JP610</name>
    <dbReference type="NCBI Taxonomy" id="667725"/>
    <lineage>
        <taxon>Eukaryota</taxon>
        <taxon>Ichthyosporea</taxon>
        <taxon>Ichthyophonida</taxon>
        <taxon>Sphaeroforma</taxon>
    </lineage>
</organism>
<dbReference type="OrthoDB" id="19482at2759"/>
<sequence>IDEVADKDDLIGTPEGTKRMFLTSRLAQKQNVFTLGERAQILDKLEETVIIPHVAAKMNEKFYIEKLFRSYNFAILDNSCHEYLFIVQFFQVKSSAGTLEIFKAVMGKSLQLFQENLRDMLTNSFGMCGHDPFMLSFNPLL</sequence>
<dbReference type="GO" id="GO:0000938">
    <property type="term" value="C:GARP complex"/>
    <property type="evidence" value="ECO:0007669"/>
    <property type="project" value="TreeGrafter"/>
</dbReference>
<accession>A0A0L0FG73</accession>
<dbReference type="PANTHER" id="PTHR14190">
    <property type="entry name" value="SUPPRESSOR OF ACTIN MUTATIONS 2/VACUOLAR PROTEIN SORTING 52"/>
    <property type="match status" value="1"/>
</dbReference>
<dbReference type="Proteomes" id="UP000054560">
    <property type="component" value="Unassembled WGS sequence"/>
</dbReference>
<evidence type="ECO:0000313" key="2">
    <source>
        <dbReference type="EMBL" id="KNC75774.1"/>
    </source>
</evidence>
<dbReference type="InterPro" id="IPR048361">
    <property type="entry name" value="Vps52_C"/>
</dbReference>